<evidence type="ECO:0000313" key="2">
    <source>
        <dbReference type="Proteomes" id="UP001497700"/>
    </source>
</evidence>
<name>A0ACB9YU35_9PEZI</name>
<proteinExistence type="predicted"/>
<sequence>MPAIPSSTGKETSIAQRSLEDESGLPSTDDLVLTPGLETRNNQQLRILWRRQGTKMIIRVVGLLTPHWAAAGGVVDSLHSVSDVSTALSSTIRSGLINGANGIHGVIAWVHGTFTPTYTSVGSDSSIGVDIATTSALGNIPDQQILNNVVQLLQSWGLNVPAPQQDNSLGLPQKRDLALNTRQLSNALQQWCLSPNTEILKVIGNGNPSTSLSYATACP</sequence>
<evidence type="ECO:0000313" key="1">
    <source>
        <dbReference type="EMBL" id="KAI4862499.1"/>
    </source>
</evidence>
<comment type="caution">
    <text evidence="1">The sequence shown here is derived from an EMBL/GenBank/DDBJ whole genome shotgun (WGS) entry which is preliminary data.</text>
</comment>
<accession>A0ACB9YU35</accession>
<gene>
    <name evidence="1" type="ORF">F4820DRAFT_463589</name>
</gene>
<dbReference type="EMBL" id="MU393524">
    <property type="protein sequence ID" value="KAI4862499.1"/>
    <property type="molecule type" value="Genomic_DNA"/>
</dbReference>
<organism evidence="1 2">
    <name type="scientific">Hypoxylon rubiginosum</name>
    <dbReference type="NCBI Taxonomy" id="110542"/>
    <lineage>
        <taxon>Eukaryota</taxon>
        <taxon>Fungi</taxon>
        <taxon>Dikarya</taxon>
        <taxon>Ascomycota</taxon>
        <taxon>Pezizomycotina</taxon>
        <taxon>Sordariomycetes</taxon>
        <taxon>Xylariomycetidae</taxon>
        <taxon>Xylariales</taxon>
        <taxon>Hypoxylaceae</taxon>
        <taxon>Hypoxylon</taxon>
    </lineage>
</organism>
<protein>
    <submittedName>
        <fullName evidence="1">Uncharacterized protein</fullName>
    </submittedName>
</protein>
<keyword evidence="2" id="KW-1185">Reference proteome</keyword>
<reference evidence="1 2" key="1">
    <citation type="journal article" date="2022" name="New Phytol.">
        <title>Ecological generalism drives hyperdiversity of secondary metabolite gene clusters in xylarialean endophytes.</title>
        <authorList>
            <person name="Franco M.E.E."/>
            <person name="Wisecaver J.H."/>
            <person name="Arnold A.E."/>
            <person name="Ju Y.M."/>
            <person name="Slot J.C."/>
            <person name="Ahrendt S."/>
            <person name="Moore L.P."/>
            <person name="Eastman K.E."/>
            <person name="Scott K."/>
            <person name="Konkel Z."/>
            <person name="Mondo S.J."/>
            <person name="Kuo A."/>
            <person name="Hayes R.D."/>
            <person name="Haridas S."/>
            <person name="Andreopoulos B."/>
            <person name="Riley R."/>
            <person name="LaButti K."/>
            <person name="Pangilinan J."/>
            <person name="Lipzen A."/>
            <person name="Amirebrahimi M."/>
            <person name="Yan J."/>
            <person name="Adam C."/>
            <person name="Keymanesh K."/>
            <person name="Ng V."/>
            <person name="Louie K."/>
            <person name="Northen T."/>
            <person name="Drula E."/>
            <person name="Henrissat B."/>
            <person name="Hsieh H.M."/>
            <person name="Youens-Clark K."/>
            <person name="Lutzoni F."/>
            <person name="Miadlikowska J."/>
            <person name="Eastwood D.C."/>
            <person name="Hamelin R.C."/>
            <person name="Grigoriev I.V."/>
            <person name="U'Ren J.M."/>
        </authorList>
    </citation>
    <scope>NUCLEOTIDE SEQUENCE [LARGE SCALE GENOMIC DNA]</scope>
    <source>
        <strain evidence="1 2">CBS 119005</strain>
    </source>
</reference>
<dbReference type="Proteomes" id="UP001497700">
    <property type="component" value="Unassembled WGS sequence"/>
</dbReference>